<dbReference type="SUPFAM" id="SSF53067">
    <property type="entry name" value="Actin-like ATPase domain"/>
    <property type="match status" value="2"/>
</dbReference>
<proteinExistence type="predicted"/>
<sequence length="693" mass="78089">MAAIQRPHMVIGVDFGMTCTGVSYVNLSIGNETVRWVQKWPGRFQANENKVPTVVVYPISNRYPSSWGFLSETIAETVSDDKEYKEWFKTYLDPDKLRLRQQEDPDGTPGCLEEVESWYRDYLRKMYEYLAFKLGGELSGVAWEYAMIEFIFSVPTTWALSTVENFKRIVREAGFASHQSHSLTIGLTEAEAAAVHTSVEAPGLFRENDVLLVCDAGGGTTDLSVLRVTGTINQALNLQQLDVVFGETIGSAAIDYEFEQLVLQRLIMAHATNPLPIDPGDAAWEMMKSRDFQSIKCEFGAADDTPLFSIGIPRVPQSYSNSDPDVKIRNGEMTFEREDLQRLFDKQVAKLFKLIDSQLQSLFQKQPNAQVSHLVLSGGLGNSVYVQAQLRKHYAGTTIPNAYSISVRVAPDPQLAVCKGLVSDRVRKLLTSRSVLGWRCCRSSYGTLCKIAYDKDNLEHQGKEAARDPLNGKMYIVQSVAWFVRKGEPVSIDQPIVHHFVKNVGPGDPRHSFPTSIIESSLESWELPNQMNQHTRILCEINSDLSSADEKKFVEKNKNFWSTKKHHWRIEYSVRVLIGPADIRFELWFDKQKLSRDQPIRVEWSPISAPVMNPMPAIQPPMSNYLHHGPAELPGSGMMSRRSTFASEPMRGTYGYGNMRQSMEPSPDRTERMKRGVGGLLAKAKGGKWTVTR</sequence>
<evidence type="ECO:0000313" key="3">
    <source>
        <dbReference type="Proteomes" id="UP000800096"/>
    </source>
</evidence>
<dbReference type="InterPro" id="IPR043129">
    <property type="entry name" value="ATPase_NBD"/>
</dbReference>
<evidence type="ECO:0000256" key="1">
    <source>
        <dbReference type="SAM" id="MobiDB-lite"/>
    </source>
</evidence>
<dbReference type="OrthoDB" id="2394218at2759"/>
<dbReference type="PANTHER" id="PTHR42749">
    <property type="entry name" value="CELL SHAPE-DETERMINING PROTEIN MREB"/>
    <property type="match status" value="1"/>
</dbReference>
<gene>
    <name evidence="2" type="ORF">BDU57DRAFT_122706</name>
</gene>
<dbReference type="AlphaFoldDB" id="A0A6A5QWD8"/>
<dbReference type="PANTHER" id="PTHR42749:SF1">
    <property type="entry name" value="CELL SHAPE-DETERMINING PROTEIN MREB"/>
    <property type="match status" value="1"/>
</dbReference>
<feature type="region of interest" description="Disordered" evidence="1">
    <location>
        <begin position="654"/>
        <end position="673"/>
    </location>
</feature>
<dbReference type="Gene3D" id="3.90.640.10">
    <property type="entry name" value="Actin, Chain A, domain 4"/>
    <property type="match status" value="1"/>
</dbReference>
<evidence type="ECO:0008006" key="4">
    <source>
        <dbReference type="Google" id="ProtNLM"/>
    </source>
</evidence>
<dbReference type="Gene3D" id="3.30.420.40">
    <property type="match status" value="2"/>
</dbReference>
<dbReference type="CDD" id="cd10170">
    <property type="entry name" value="ASKHA_NBD_HSP70"/>
    <property type="match status" value="1"/>
</dbReference>
<evidence type="ECO:0000313" key="2">
    <source>
        <dbReference type="EMBL" id="KAF1918886.1"/>
    </source>
</evidence>
<protein>
    <recommendedName>
        <fullName evidence="4">Actin-like ATPase domain-containing protein</fullName>
    </recommendedName>
</protein>
<name>A0A6A5QWD8_AMPQU</name>
<organism evidence="2 3">
    <name type="scientific">Ampelomyces quisqualis</name>
    <name type="common">Powdery mildew agent</name>
    <dbReference type="NCBI Taxonomy" id="50730"/>
    <lineage>
        <taxon>Eukaryota</taxon>
        <taxon>Fungi</taxon>
        <taxon>Dikarya</taxon>
        <taxon>Ascomycota</taxon>
        <taxon>Pezizomycotina</taxon>
        <taxon>Dothideomycetes</taxon>
        <taxon>Pleosporomycetidae</taxon>
        <taxon>Pleosporales</taxon>
        <taxon>Pleosporineae</taxon>
        <taxon>Phaeosphaeriaceae</taxon>
        <taxon>Ampelomyces</taxon>
    </lineage>
</organism>
<reference evidence="2" key="1">
    <citation type="journal article" date="2020" name="Stud. Mycol.">
        <title>101 Dothideomycetes genomes: a test case for predicting lifestyles and emergence of pathogens.</title>
        <authorList>
            <person name="Haridas S."/>
            <person name="Albert R."/>
            <person name="Binder M."/>
            <person name="Bloem J."/>
            <person name="Labutti K."/>
            <person name="Salamov A."/>
            <person name="Andreopoulos B."/>
            <person name="Baker S."/>
            <person name="Barry K."/>
            <person name="Bills G."/>
            <person name="Bluhm B."/>
            <person name="Cannon C."/>
            <person name="Castanera R."/>
            <person name="Culley D."/>
            <person name="Daum C."/>
            <person name="Ezra D."/>
            <person name="Gonzalez J."/>
            <person name="Henrissat B."/>
            <person name="Kuo A."/>
            <person name="Liang C."/>
            <person name="Lipzen A."/>
            <person name="Lutzoni F."/>
            <person name="Magnuson J."/>
            <person name="Mondo S."/>
            <person name="Nolan M."/>
            <person name="Ohm R."/>
            <person name="Pangilinan J."/>
            <person name="Park H.-J."/>
            <person name="Ramirez L."/>
            <person name="Alfaro M."/>
            <person name="Sun H."/>
            <person name="Tritt A."/>
            <person name="Yoshinaga Y."/>
            <person name="Zwiers L.-H."/>
            <person name="Turgeon B."/>
            <person name="Goodwin S."/>
            <person name="Spatafora J."/>
            <person name="Crous P."/>
            <person name="Grigoriev I."/>
        </authorList>
    </citation>
    <scope>NUCLEOTIDE SEQUENCE</scope>
    <source>
        <strain evidence="2">HMLAC05119</strain>
    </source>
</reference>
<accession>A0A6A5QWD8</accession>
<keyword evidence="3" id="KW-1185">Reference proteome</keyword>
<dbReference type="EMBL" id="ML979133">
    <property type="protein sequence ID" value="KAF1918886.1"/>
    <property type="molecule type" value="Genomic_DNA"/>
</dbReference>
<dbReference type="Proteomes" id="UP000800096">
    <property type="component" value="Unassembled WGS sequence"/>
</dbReference>